<evidence type="ECO:0000256" key="2">
    <source>
        <dbReference type="ARBA" id="ARBA00022448"/>
    </source>
</evidence>
<evidence type="ECO:0000256" key="10">
    <source>
        <dbReference type="ARBA" id="ARBA00023065"/>
    </source>
</evidence>
<evidence type="ECO:0000259" key="16">
    <source>
        <dbReference type="Pfam" id="PF00520"/>
    </source>
</evidence>
<dbReference type="PANTHER" id="PTHR10582:SF2">
    <property type="entry name" value="INACTIVE"/>
    <property type="match status" value="1"/>
</dbReference>
<evidence type="ECO:0000256" key="1">
    <source>
        <dbReference type="ARBA" id="ARBA00004651"/>
    </source>
</evidence>
<dbReference type="Pfam" id="PF12796">
    <property type="entry name" value="Ank_2"/>
    <property type="match status" value="1"/>
</dbReference>
<dbReference type="SMART" id="SM00320">
    <property type="entry name" value="WD40"/>
    <property type="match status" value="5"/>
</dbReference>
<accession>A0ABQ5S3R2</accession>
<evidence type="ECO:0000256" key="12">
    <source>
        <dbReference type="ARBA" id="ARBA00023303"/>
    </source>
</evidence>
<dbReference type="InterPro" id="IPR019775">
    <property type="entry name" value="WD40_repeat_CS"/>
</dbReference>
<dbReference type="InterPro" id="IPR001680">
    <property type="entry name" value="WD40_rpt"/>
</dbReference>
<keyword evidence="18" id="KW-1185">Reference proteome</keyword>
<dbReference type="Gene3D" id="1.25.40.20">
    <property type="entry name" value="Ankyrin repeat-containing domain"/>
    <property type="match status" value="1"/>
</dbReference>
<keyword evidence="4" id="KW-0109">Calcium transport</keyword>
<keyword evidence="5 13" id="KW-0853">WD repeat</keyword>
<dbReference type="PROSITE" id="PS50294">
    <property type="entry name" value="WD_REPEATS_REGION"/>
    <property type="match status" value="1"/>
</dbReference>
<dbReference type="SUPFAM" id="SSF50998">
    <property type="entry name" value="Quinoprotein alcohol dehydrogenase-like"/>
    <property type="match status" value="1"/>
</dbReference>
<dbReference type="Pfam" id="PF00520">
    <property type="entry name" value="Ion_trans"/>
    <property type="match status" value="1"/>
</dbReference>
<keyword evidence="10" id="KW-0406">Ion transport</keyword>
<evidence type="ECO:0000313" key="17">
    <source>
        <dbReference type="EMBL" id="GLI64548.1"/>
    </source>
</evidence>
<evidence type="ECO:0000256" key="3">
    <source>
        <dbReference type="ARBA" id="ARBA00022475"/>
    </source>
</evidence>
<keyword evidence="3" id="KW-1003">Cell membrane</keyword>
<organism evidence="17 18">
    <name type="scientific">Volvox africanus</name>
    <dbReference type="NCBI Taxonomy" id="51714"/>
    <lineage>
        <taxon>Eukaryota</taxon>
        <taxon>Viridiplantae</taxon>
        <taxon>Chlorophyta</taxon>
        <taxon>core chlorophytes</taxon>
        <taxon>Chlorophyceae</taxon>
        <taxon>CS clade</taxon>
        <taxon>Chlamydomonadales</taxon>
        <taxon>Volvocaceae</taxon>
        <taxon>Volvox</taxon>
    </lineage>
</organism>
<evidence type="ECO:0000256" key="15">
    <source>
        <dbReference type="SAM" id="Phobius"/>
    </source>
</evidence>
<feature type="transmembrane region" description="Helical" evidence="15">
    <location>
        <begin position="1086"/>
        <end position="1114"/>
    </location>
</feature>
<keyword evidence="7" id="KW-0677">Repeat</keyword>
<comment type="caution">
    <text evidence="17">The sequence shown here is derived from an EMBL/GenBank/DDBJ whole genome shotgun (WGS) entry which is preliminary data.</text>
</comment>
<dbReference type="Gene3D" id="1.10.287.70">
    <property type="match status" value="1"/>
</dbReference>
<dbReference type="InterPro" id="IPR011047">
    <property type="entry name" value="Quinoprotein_ADH-like_sf"/>
</dbReference>
<feature type="transmembrane region" description="Helical" evidence="15">
    <location>
        <begin position="1126"/>
        <end position="1146"/>
    </location>
</feature>
<keyword evidence="11 15" id="KW-0472">Membrane</keyword>
<dbReference type="SMART" id="SM00248">
    <property type="entry name" value="ANK"/>
    <property type="match status" value="2"/>
</dbReference>
<feature type="transmembrane region" description="Helical" evidence="15">
    <location>
        <begin position="1059"/>
        <end position="1080"/>
    </location>
</feature>
<dbReference type="InterPro" id="IPR002110">
    <property type="entry name" value="Ankyrin_rpt"/>
</dbReference>
<keyword evidence="8" id="KW-0106">Calcium</keyword>
<feature type="transmembrane region" description="Helical" evidence="15">
    <location>
        <begin position="1193"/>
        <end position="1217"/>
    </location>
</feature>
<keyword evidence="6 15" id="KW-0812">Transmembrane</keyword>
<dbReference type="InterPro" id="IPR015943">
    <property type="entry name" value="WD40/YVTN_repeat-like_dom_sf"/>
</dbReference>
<evidence type="ECO:0000313" key="18">
    <source>
        <dbReference type="Proteomes" id="UP001165090"/>
    </source>
</evidence>
<dbReference type="InterPro" id="IPR005821">
    <property type="entry name" value="Ion_trans_dom"/>
</dbReference>
<feature type="domain" description="Ion transport" evidence="16">
    <location>
        <begin position="979"/>
        <end position="1231"/>
    </location>
</feature>
<evidence type="ECO:0000256" key="5">
    <source>
        <dbReference type="ARBA" id="ARBA00022574"/>
    </source>
</evidence>
<dbReference type="Gene3D" id="2.130.10.10">
    <property type="entry name" value="YVTN repeat-like/Quinoprotein amine dehydrogenase"/>
    <property type="match status" value="3"/>
</dbReference>
<dbReference type="EMBL" id="BSDZ01000020">
    <property type="protein sequence ID" value="GLI64548.1"/>
    <property type="molecule type" value="Genomic_DNA"/>
</dbReference>
<dbReference type="InterPro" id="IPR036770">
    <property type="entry name" value="Ankyrin_rpt-contain_sf"/>
</dbReference>
<evidence type="ECO:0000256" key="14">
    <source>
        <dbReference type="SAM" id="MobiDB-lite"/>
    </source>
</evidence>
<dbReference type="PROSITE" id="PS50082">
    <property type="entry name" value="WD_REPEATS_2"/>
    <property type="match status" value="1"/>
</dbReference>
<reference evidence="17 18" key="1">
    <citation type="journal article" date="2023" name="IScience">
        <title>Expanded male sex-determining region conserved during the evolution of homothallism in the green alga Volvox.</title>
        <authorList>
            <person name="Yamamoto K."/>
            <person name="Matsuzaki R."/>
            <person name="Mahakham W."/>
            <person name="Heman W."/>
            <person name="Sekimoto H."/>
            <person name="Kawachi M."/>
            <person name="Minakuchi Y."/>
            <person name="Toyoda A."/>
            <person name="Nozaki H."/>
        </authorList>
    </citation>
    <scope>NUCLEOTIDE SEQUENCE [LARGE SCALE GENOMIC DNA]</scope>
    <source>
        <strain evidence="17 18">NIES-4468</strain>
    </source>
</reference>
<feature type="transmembrane region" description="Helical" evidence="15">
    <location>
        <begin position="1020"/>
        <end position="1039"/>
    </location>
</feature>
<evidence type="ECO:0000256" key="4">
    <source>
        <dbReference type="ARBA" id="ARBA00022568"/>
    </source>
</evidence>
<keyword evidence="9 15" id="KW-1133">Transmembrane helix</keyword>
<dbReference type="SUPFAM" id="SSF48403">
    <property type="entry name" value="Ankyrin repeat"/>
    <property type="match status" value="1"/>
</dbReference>
<evidence type="ECO:0000256" key="6">
    <source>
        <dbReference type="ARBA" id="ARBA00022692"/>
    </source>
</evidence>
<comment type="subcellular location">
    <subcellularLocation>
        <location evidence="1">Cell membrane</location>
        <topology evidence="1">Multi-pass membrane protein</topology>
    </subcellularLocation>
</comment>
<dbReference type="PROSITE" id="PS00678">
    <property type="entry name" value="WD_REPEATS_1"/>
    <property type="match status" value="1"/>
</dbReference>
<feature type="region of interest" description="Disordered" evidence="14">
    <location>
        <begin position="1309"/>
        <end position="1334"/>
    </location>
</feature>
<evidence type="ECO:0000256" key="9">
    <source>
        <dbReference type="ARBA" id="ARBA00022989"/>
    </source>
</evidence>
<dbReference type="InterPro" id="IPR024862">
    <property type="entry name" value="TRPV"/>
</dbReference>
<evidence type="ECO:0000256" key="13">
    <source>
        <dbReference type="PROSITE-ProRule" id="PRU00221"/>
    </source>
</evidence>
<protein>
    <recommendedName>
        <fullName evidence="16">Ion transport domain-containing protein</fullName>
    </recommendedName>
</protein>
<dbReference type="Proteomes" id="UP001165090">
    <property type="component" value="Unassembled WGS sequence"/>
</dbReference>
<dbReference type="PANTHER" id="PTHR10582">
    <property type="entry name" value="TRANSIENT RECEPTOR POTENTIAL ION CHANNEL PROTEIN"/>
    <property type="match status" value="1"/>
</dbReference>
<evidence type="ECO:0000256" key="8">
    <source>
        <dbReference type="ARBA" id="ARBA00022837"/>
    </source>
</evidence>
<keyword evidence="12" id="KW-0407">Ion channel</keyword>
<sequence>MKEIDRHSCGEVICSALSEDGNNAIVVSKSLSNECTVLFWDTRMQYESKKQRSLEVPSADPLLDIVCDISWSAQLVAVAEKHGSLFVWNVETGRMQFKTTFNHGPRSCCRFSPCGLFILVSGLNFGELILLESTYGQEILRAYPPEGIRTIRTVMGCFFWVPSSEPRARAGPDETPLPQTPQNTGDVALSVMSDGGTRGRTPLGDYRGYQQRYIRFNRDEGRVEKPNTDDDPLPFTFPTRFGAVYSDGSIRVFDMEGTSYTKSCQFDMAVDKQHGEIDKITDVDVSGDGKLLFVITSKKIRNRDPAELRVYDIDSGKLIWNQKNPDFCKSRVIPSGDSGLVSYDISGGFQSWHMQGRVVWSGSGEIHLYDLSQRTVQLTINTEEHHTYGYGLYPQVHWESQKMITTSDFGEDNWVCHWNLSTGEMIQKYDRIHMKAITGAWLTADGSRCISVSRDRTAALFRLDNGNFIKRFKGHEDYVTFAALSPNEDILVTASDDETVRIWDVDKETQRHVIQYKDWIHNIIFLLSTNWIVIKDVLGQVIGFDTTGKSSPMIFAGDAVKKCNIMKLRPVSPSGAAKSGSALQLPLMITVQQNFRINVLHLHTLSVRQSISSKGESNCFGLPEIVVLSLAKTFPGLAVAPHKDNGETYLHRAVEHSNIEFLRNLLKTSHFAITSAPLPQDCKGVTPLDFALETKNLELVELFLSNELERPPHMRLAARKAFSQLSKDATEQLLKFLDAMGSEGRRKGKASWSRAYIAPGEDELAKELDWAQSIAGRYLYRIIEKKRDPDRVVRYKVNASAWWNKLMNFRTPKQQDLVSPFPFMIQLAAIKIAQVIHEFPYAVNTSSGLLKWWNGAPRERKERRNKIFDLQSPELDSQQVAQRILMQLPIANDEQIMSTPPPYTLLLAVRKWGLPWMKAKENVKPGEIGLPYMATATRNPADSPLGALVDNEALLSTDVGTAIIMYKWNAYAGGIFKWRAWQYIFFIALYITSTTLDLSWNPKVDPESMYGNNTRRGHVATRIVFQASVQLINIIYLGMEIKQLKHLGFGFYFKGPGSLWNWIELISGILVIMVMVLQIANVQEAYWLMSACTLLLGARLLKVLSVFMGTGIYVRVILRIITDIRHYLLIVFVVLMTYALSFRHIVVYYNQAANNIIPDNFTQRFNSFPNSMLSAYYFMVDSLNTETGNTAKYVWYLHVMLISFSFIVSIILLNLLISIMSGTYADVKQHAEMEWRLLIAKDVLEIDSSRSPAYFGGQFKRLGPMWIPLSEVWMKENASKLHKEARDADINDLKQQMLSLQQDMRLLMASNKGNGGVQPPGDKLTAVAGSSSEQ</sequence>
<dbReference type="SUPFAM" id="SSF50969">
    <property type="entry name" value="YVTN repeat-like/Quinoprotein amine dehydrogenase"/>
    <property type="match status" value="1"/>
</dbReference>
<feature type="repeat" description="WD" evidence="13">
    <location>
        <begin position="472"/>
        <end position="513"/>
    </location>
</feature>
<dbReference type="InterPro" id="IPR011044">
    <property type="entry name" value="Quino_amine_DH_bsu"/>
</dbReference>
<keyword evidence="2" id="KW-0813">Transport</keyword>
<gene>
    <name evidence="17" type="ORF">VaNZ11_007867</name>
</gene>
<evidence type="ECO:0000256" key="7">
    <source>
        <dbReference type="ARBA" id="ARBA00022737"/>
    </source>
</evidence>
<proteinExistence type="predicted"/>
<evidence type="ECO:0000256" key="11">
    <source>
        <dbReference type="ARBA" id="ARBA00023136"/>
    </source>
</evidence>
<name>A0ABQ5S3R2_9CHLO</name>
<dbReference type="Pfam" id="PF00400">
    <property type="entry name" value="WD40"/>
    <property type="match status" value="1"/>
</dbReference>